<dbReference type="Proteomes" id="UP001221898">
    <property type="component" value="Unassembled WGS sequence"/>
</dbReference>
<dbReference type="EMBL" id="JAINUG010000178">
    <property type="protein sequence ID" value="KAJ8389745.1"/>
    <property type="molecule type" value="Genomic_DNA"/>
</dbReference>
<feature type="region of interest" description="Disordered" evidence="1">
    <location>
        <begin position="76"/>
        <end position="95"/>
    </location>
</feature>
<proteinExistence type="predicted"/>
<evidence type="ECO:0000313" key="3">
    <source>
        <dbReference type="Proteomes" id="UP001221898"/>
    </source>
</evidence>
<keyword evidence="3" id="KW-1185">Reference proteome</keyword>
<feature type="compositionally biased region" description="Basic and acidic residues" evidence="1">
    <location>
        <begin position="76"/>
        <end position="88"/>
    </location>
</feature>
<evidence type="ECO:0000313" key="2">
    <source>
        <dbReference type="EMBL" id="KAJ8389745.1"/>
    </source>
</evidence>
<comment type="caution">
    <text evidence="2">The sequence shown here is derived from an EMBL/GenBank/DDBJ whole genome shotgun (WGS) entry which is preliminary data.</text>
</comment>
<name>A0AAD7WAS9_9TELE</name>
<reference evidence="2" key="1">
    <citation type="journal article" date="2023" name="Science">
        <title>Genome structures resolve the early diversification of teleost fishes.</title>
        <authorList>
            <person name="Parey E."/>
            <person name="Louis A."/>
            <person name="Montfort J."/>
            <person name="Bouchez O."/>
            <person name="Roques C."/>
            <person name="Iampietro C."/>
            <person name="Lluch J."/>
            <person name="Castinel A."/>
            <person name="Donnadieu C."/>
            <person name="Desvignes T."/>
            <person name="Floi Bucao C."/>
            <person name="Jouanno E."/>
            <person name="Wen M."/>
            <person name="Mejri S."/>
            <person name="Dirks R."/>
            <person name="Jansen H."/>
            <person name="Henkel C."/>
            <person name="Chen W.J."/>
            <person name="Zahm M."/>
            <person name="Cabau C."/>
            <person name="Klopp C."/>
            <person name="Thompson A.W."/>
            <person name="Robinson-Rechavi M."/>
            <person name="Braasch I."/>
            <person name="Lecointre G."/>
            <person name="Bobe J."/>
            <person name="Postlethwait J.H."/>
            <person name="Berthelot C."/>
            <person name="Roest Crollius H."/>
            <person name="Guiguen Y."/>
        </authorList>
    </citation>
    <scope>NUCLEOTIDE SEQUENCE</scope>
    <source>
        <strain evidence="2">NC1722</strain>
    </source>
</reference>
<dbReference type="AlphaFoldDB" id="A0AAD7WAS9"/>
<gene>
    <name evidence="2" type="ORF">AAFF_G00114510</name>
</gene>
<organism evidence="2 3">
    <name type="scientific">Aldrovandia affinis</name>
    <dbReference type="NCBI Taxonomy" id="143900"/>
    <lineage>
        <taxon>Eukaryota</taxon>
        <taxon>Metazoa</taxon>
        <taxon>Chordata</taxon>
        <taxon>Craniata</taxon>
        <taxon>Vertebrata</taxon>
        <taxon>Euteleostomi</taxon>
        <taxon>Actinopterygii</taxon>
        <taxon>Neopterygii</taxon>
        <taxon>Teleostei</taxon>
        <taxon>Notacanthiformes</taxon>
        <taxon>Halosauridae</taxon>
        <taxon>Aldrovandia</taxon>
    </lineage>
</organism>
<evidence type="ECO:0000256" key="1">
    <source>
        <dbReference type="SAM" id="MobiDB-lite"/>
    </source>
</evidence>
<sequence>MSTGPTKRLREFSLPGQKTQIPDVGDVSQGDTAEWQEACSVTALYFRTGGSFIQAVFQFILVNIIGTIESRCDRSTGEHLRRPKEGVRENSAGGDVPALQPAPALQSPISLVFEFRLPVPQWSLGGMGQTWRDTTETGLFPVSPRTFPGHLKPHSRDGTPCCSVSLVRASGPTGNFTVPPGEQRSRNCASP</sequence>
<protein>
    <submittedName>
        <fullName evidence="2">Uncharacterized protein</fullName>
    </submittedName>
</protein>
<feature type="region of interest" description="Disordered" evidence="1">
    <location>
        <begin position="172"/>
        <end position="191"/>
    </location>
</feature>
<accession>A0AAD7WAS9</accession>